<dbReference type="Proteomes" id="UP000010959">
    <property type="component" value="Unassembled WGS sequence"/>
</dbReference>
<protein>
    <submittedName>
        <fullName evidence="1">Uncharacterized protein</fullName>
    </submittedName>
</protein>
<reference evidence="1 2" key="1">
    <citation type="journal article" date="2013" name="Mar. Genomics">
        <title>Expression of sulfatases in Rhodopirellula baltica and the diversity of sulfatases in the genus Rhodopirellula.</title>
        <authorList>
            <person name="Wegner C.E."/>
            <person name="Richter-Heitmann T."/>
            <person name="Klindworth A."/>
            <person name="Klockow C."/>
            <person name="Richter M."/>
            <person name="Achstetter T."/>
            <person name="Glockner F.O."/>
            <person name="Harder J."/>
        </authorList>
    </citation>
    <scope>NUCLEOTIDE SEQUENCE [LARGE SCALE GENOMIC DNA]</scope>
    <source>
        <strain evidence="1 2">SWK14</strain>
    </source>
</reference>
<sequence>MRTSPGADAQARDPTSIFLPTICDPPKQCKQNMDVRCHSNVVEQSTNSSQ</sequence>
<name>L7C8A8_RHOBT</name>
<evidence type="ECO:0000313" key="1">
    <source>
        <dbReference type="EMBL" id="ELP29902.1"/>
    </source>
</evidence>
<gene>
    <name evidence="1" type="ORF">RBSWK_06164</name>
</gene>
<dbReference type="AlphaFoldDB" id="L7C8A8"/>
<organism evidence="1 2">
    <name type="scientific">Rhodopirellula baltica SWK14</name>
    <dbReference type="NCBI Taxonomy" id="993516"/>
    <lineage>
        <taxon>Bacteria</taxon>
        <taxon>Pseudomonadati</taxon>
        <taxon>Planctomycetota</taxon>
        <taxon>Planctomycetia</taxon>
        <taxon>Pirellulales</taxon>
        <taxon>Pirellulaceae</taxon>
        <taxon>Rhodopirellula</taxon>
    </lineage>
</organism>
<dbReference type="PATRIC" id="fig|993516.3.peg.6606"/>
<comment type="caution">
    <text evidence="1">The sequence shown here is derived from an EMBL/GenBank/DDBJ whole genome shotgun (WGS) entry which is preliminary data.</text>
</comment>
<accession>L7C8A8</accession>
<proteinExistence type="predicted"/>
<dbReference type="EMBL" id="AMWG01000175">
    <property type="protein sequence ID" value="ELP29902.1"/>
    <property type="molecule type" value="Genomic_DNA"/>
</dbReference>
<evidence type="ECO:0000313" key="2">
    <source>
        <dbReference type="Proteomes" id="UP000010959"/>
    </source>
</evidence>